<sequence>MVTGLSGDDPGVHVDPVVAETAVHDDGAPRQVTSASVMRPVESRNDSAGPAESRSRGEPVTVTAMRSIRKSSERLAENAIAGVVVSISTSRR</sequence>
<gene>
    <name evidence="2" type="ORF">D7316_04736</name>
</gene>
<dbReference type="Proteomes" id="UP000271469">
    <property type="component" value="Chromosome"/>
</dbReference>
<feature type="region of interest" description="Disordered" evidence="1">
    <location>
        <begin position="1"/>
        <end position="63"/>
    </location>
</feature>
<feature type="compositionally biased region" description="Low complexity" evidence="1">
    <location>
        <begin position="7"/>
        <end position="18"/>
    </location>
</feature>
<proteinExistence type="predicted"/>
<keyword evidence="3" id="KW-1185">Reference proteome</keyword>
<name>A0A3G8JT84_9ACTN</name>
<dbReference type="KEGG" id="gom:D7316_04736"/>
<evidence type="ECO:0000313" key="3">
    <source>
        <dbReference type="Proteomes" id="UP000271469"/>
    </source>
</evidence>
<evidence type="ECO:0000256" key="1">
    <source>
        <dbReference type="SAM" id="MobiDB-lite"/>
    </source>
</evidence>
<accession>A0A3G8JT84</accession>
<evidence type="ECO:0000313" key="2">
    <source>
        <dbReference type="EMBL" id="AZG48123.1"/>
    </source>
</evidence>
<organism evidence="2 3">
    <name type="scientific">Gordonia insulae</name>
    <dbReference type="NCBI Taxonomy" id="2420509"/>
    <lineage>
        <taxon>Bacteria</taxon>
        <taxon>Bacillati</taxon>
        <taxon>Actinomycetota</taxon>
        <taxon>Actinomycetes</taxon>
        <taxon>Mycobacteriales</taxon>
        <taxon>Gordoniaceae</taxon>
        <taxon>Gordonia</taxon>
    </lineage>
</organism>
<reference evidence="2 3" key="1">
    <citation type="submission" date="2018-11" db="EMBL/GenBank/DDBJ databases">
        <title>Gordonia insulae sp. nov., isolated from an island soil.</title>
        <authorList>
            <person name="Kim Y.S."/>
            <person name="Kim S.B."/>
        </authorList>
    </citation>
    <scope>NUCLEOTIDE SEQUENCE [LARGE SCALE GENOMIC DNA]</scope>
    <source>
        <strain evidence="2 3">MMS17-SY073</strain>
    </source>
</reference>
<protein>
    <submittedName>
        <fullName evidence="2">Uncharacterized protein</fullName>
    </submittedName>
</protein>
<dbReference type="EMBL" id="CP033972">
    <property type="protein sequence ID" value="AZG48123.1"/>
    <property type="molecule type" value="Genomic_DNA"/>
</dbReference>
<dbReference type="AlphaFoldDB" id="A0A3G8JT84"/>